<dbReference type="GO" id="GO:0016020">
    <property type="term" value="C:membrane"/>
    <property type="evidence" value="ECO:0007669"/>
    <property type="project" value="UniProtKB-SubCell"/>
</dbReference>
<dbReference type="OrthoDB" id="429813at2759"/>
<comment type="similarity">
    <text evidence="2 10">Belongs to the fatty acyl-CoA reductase family.</text>
</comment>
<dbReference type="GO" id="GO:0102965">
    <property type="term" value="F:alcohol-forming long-chain fatty acyl-CoA reductase activity"/>
    <property type="evidence" value="ECO:0007669"/>
    <property type="project" value="UniProtKB-EC"/>
</dbReference>
<feature type="domain" description="Thioester reductase (TE)" evidence="12">
    <location>
        <begin position="26"/>
        <end position="296"/>
    </location>
</feature>
<dbReference type="InterPro" id="IPR013120">
    <property type="entry name" value="FAR_NAD-bd"/>
</dbReference>
<dbReference type="Gene3D" id="3.40.50.720">
    <property type="entry name" value="NAD(P)-binding Rossmann-like Domain"/>
    <property type="match status" value="1"/>
</dbReference>
<dbReference type="GO" id="GO:0080019">
    <property type="term" value="F:alcohol-forming very long-chain fatty acyl-CoA reductase activity"/>
    <property type="evidence" value="ECO:0007669"/>
    <property type="project" value="InterPro"/>
</dbReference>
<keyword evidence="3 10" id="KW-0444">Lipid biosynthesis</keyword>
<dbReference type="CDD" id="cd09071">
    <property type="entry name" value="FAR_C"/>
    <property type="match status" value="1"/>
</dbReference>
<evidence type="ECO:0000256" key="6">
    <source>
        <dbReference type="ARBA" id="ARBA00022989"/>
    </source>
</evidence>
<dbReference type="GO" id="GO:0005777">
    <property type="term" value="C:peroxisome"/>
    <property type="evidence" value="ECO:0007669"/>
    <property type="project" value="TreeGrafter"/>
</dbReference>
<feature type="domain" description="Fatty acyl-CoA reductase C-terminal" evidence="11">
    <location>
        <begin position="372"/>
        <end position="463"/>
    </location>
</feature>
<keyword evidence="8 10" id="KW-0472">Membrane</keyword>
<dbReference type="EMBL" id="JH668470">
    <property type="protein sequence ID" value="KAG6454596.1"/>
    <property type="molecule type" value="Genomic_DNA"/>
</dbReference>
<evidence type="ECO:0000256" key="3">
    <source>
        <dbReference type="ARBA" id="ARBA00022516"/>
    </source>
</evidence>
<protein>
    <recommendedName>
        <fullName evidence="10">Fatty acyl-CoA reductase</fullName>
        <ecNumber evidence="10">1.2.1.84</ecNumber>
    </recommendedName>
</protein>
<keyword evidence="10" id="KW-0560">Oxidoreductase</keyword>
<dbReference type="EC" id="1.2.1.84" evidence="10"/>
<dbReference type="InterPro" id="IPR026055">
    <property type="entry name" value="FAR"/>
</dbReference>
<gene>
    <name evidence="13" type="ORF">O3G_MSEX008770</name>
</gene>
<organism evidence="13 14">
    <name type="scientific">Manduca sexta</name>
    <name type="common">Tobacco hawkmoth</name>
    <name type="synonym">Tobacco hornworm</name>
    <dbReference type="NCBI Taxonomy" id="7130"/>
    <lineage>
        <taxon>Eukaryota</taxon>
        <taxon>Metazoa</taxon>
        <taxon>Ecdysozoa</taxon>
        <taxon>Arthropoda</taxon>
        <taxon>Hexapoda</taxon>
        <taxon>Insecta</taxon>
        <taxon>Pterygota</taxon>
        <taxon>Neoptera</taxon>
        <taxon>Endopterygota</taxon>
        <taxon>Lepidoptera</taxon>
        <taxon>Glossata</taxon>
        <taxon>Ditrysia</taxon>
        <taxon>Bombycoidea</taxon>
        <taxon>Sphingidae</taxon>
        <taxon>Sphinginae</taxon>
        <taxon>Sphingini</taxon>
        <taxon>Manduca</taxon>
    </lineage>
</organism>
<evidence type="ECO:0000256" key="1">
    <source>
        <dbReference type="ARBA" id="ARBA00004141"/>
    </source>
</evidence>
<keyword evidence="4 10" id="KW-0812">Transmembrane</keyword>
<keyword evidence="6 10" id="KW-1133">Transmembrane helix</keyword>
<keyword evidence="5 10" id="KW-0521">NADP</keyword>
<comment type="caution">
    <text evidence="13">The sequence shown here is derived from an EMBL/GenBank/DDBJ whole genome shotgun (WGS) entry which is preliminary data.</text>
</comment>
<evidence type="ECO:0000256" key="5">
    <source>
        <dbReference type="ARBA" id="ARBA00022857"/>
    </source>
</evidence>
<keyword evidence="7 10" id="KW-0443">Lipid metabolism</keyword>
<evidence type="ECO:0000256" key="8">
    <source>
        <dbReference type="ARBA" id="ARBA00023136"/>
    </source>
</evidence>
<dbReference type="FunFam" id="3.40.50.720:FF:000143">
    <property type="entry name" value="Fatty acyl-CoA reductase"/>
    <property type="match status" value="1"/>
</dbReference>
<reference evidence="13" key="1">
    <citation type="journal article" date="2016" name="Insect Biochem. Mol. Biol.">
        <title>Multifaceted biological insights from a draft genome sequence of the tobacco hornworm moth, Manduca sexta.</title>
        <authorList>
            <person name="Kanost M.R."/>
            <person name="Arrese E.L."/>
            <person name="Cao X."/>
            <person name="Chen Y.R."/>
            <person name="Chellapilla S."/>
            <person name="Goldsmith M.R."/>
            <person name="Grosse-Wilde E."/>
            <person name="Heckel D.G."/>
            <person name="Herndon N."/>
            <person name="Jiang H."/>
            <person name="Papanicolaou A."/>
            <person name="Qu J."/>
            <person name="Soulages J.L."/>
            <person name="Vogel H."/>
            <person name="Walters J."/>
            <person name="Waterhouse R.M."/>
            <person name="Ahn S.J."/>
            <person name="Almeida F.C."/>
            <person name="An C."/>
            <person name="Aqrawi P."/>
            <person name="Bretschneider A."/>
            <person name="Bryant W.B."/>
            <person name="Bucks S."/>
            <person name="Chao H."/>
            <person name="Chevignon G."/>
            <person name="Christen J.M."/>
            <person name="Clarke D.F."/>
            <person name="Dittmer N.T."/>
            <person name="Ferguson L.C.F."/>
            <person name="Garavelou S."/>
            <person name="Gordon K.H.J."/>
            <person name="Gunaratna R.T."/>
            <person name="Han Y."/>
            <person name="Hauser F."/>
            <person name="He Y."/>
            <person name="Heidel-Fischer H."/>
            <person name="Hirsh A."/>
            <person name="Hu Y."/>
            <person name="Jiang H."/>
            <person name="Kalra D."/>
            <person name="Klinner C."/>
            <person name="Konig C."/>
            <person name="Kovar C."/>
            <person name="Kroll A.R."/>
            <person name="Kuwar S.S."/>
            <person name="Lee S.L."/>
            <person name="Lehman R."/>
            <person name="Li K."/>
            <person name="Li Z."/>
            <person name="Liang H."/>
            <person name="Lovelace S."/>
            <person name="Lu Z."/>
            <person name="Mansfield J.H."/>
            <person name="McCulloch K.J."/>
            <person name="Mathew T."/>
            <person name="Morton B."/>
            <person name="Muzny D.M."/>
            <person name="Neunemann D."/>
            <person name="Ongeri F."/>
            <person name="Pauchet Y."/>
            <person name="Pu L.L."/>
            <person name="Pyrousis I."/>
            <person name="Rao X.J."/>
            <person name="Redding A."/>
            <person name="Roesel C."/>
            <person name="Sanchez-Gracia A."/>
            <person name="Schaack S."/>
            <person name="Shukla A."/>
            <person name="Tetreau G."/>
            <person name="Wang Y."/>
            <person name="Xiong G.H."/>
            <person name="Traut W."/>
            <person name="Walsh T.K."/>
            <person name="Worley K.C."/>
            <person name="Wu D."/>
            <person name="Wu W."/>
            <person name="Wu Y.Q."/>
            <person name="Zhang X."/>
            <person name="Zou Z."/>
            <person name="Zucker H."/>
            <person name="Briscoe A.D."/>
            <person name="Burmester T."/>
            <person name="Clem R.J."/>
            <person name="Feyereisen R."/>
            <person name="Grimmelikhuijzen C.J.P."/>
            <person name="Hamodrakas S.J."/>
            <person name="Hansson B.S."/>
            <person name="Huguet E."/>
            <person name="Jermiin L.S."/>
            <person name="Lan Q."/>
            <person name="Lehman H.K."/>
            <person name="Lorenzen M."/>
            <person name="Merzendorfer H."/>
            <person name="Michalopoulos I."/>
            <person name="Morton D.B."/>
            <person name="Muthukrishnan S."/>
            <person name="Oakeshott J.G."/>
            <person name="Palmer W."/>
            <person name="Park Y."/>
            <person name="Passarelli A.L."/>
            <person name="Rozas J."/>
            <person name="Schwartz L.M."/>
            <person name="Smith W."/>
            <person name="Southgate A."/>
            <person name="Vilcinskas A."/>
            <person name="Vogt R."/>
            <person name="Wang P."/>
            <person name="Werren J."/>
            <person name="Yu X.Q."/>
            <person name="Zhou J.J."/>
            <person name="Brown S.J."/>
            <person name="Scherer S.E."/>
            <person name="Richards S."/>
            <person name="Blissard G.W."/>
        </authorList>
    </citation>
    <scope>NUCLEOTIDE SEQUENCE</scope>
</reference>
<name>A0A922CQJ2_MANSE</name>
<evidence type="ECO:0000256" key="2">
    <source>
        <dbReference type="ARBA" id="ARBA00005928"/>
    </source>
</evidence>
<keyword evidence="14" id="KW-1185">Reference proteome</keyword>
<dbReference type="PANTHER" id="PTHR11011:SF24">
    <property type="entry name" value="FATTY ACYL-COA REDUCTASE"/>
    <property type="match status" value="1"/>
</dbReference>
<dbReference type="PANTHER" id="PTHR11011">
    <property type="entry name" value="MALE STERILITY PROTEIN 2-RELATED"/>
    <property type="match status" value="1"/>
</dbReference>
<comment type="function">
    <text evidence="10">Catalyzes the reduction of fatty acyl-CoA to fatty alcohols.</text>
</comment>
<evidence type="ECO:0000259" key="11">
    <source>
        <dbReference type="Pfam" id="PF03015"/>
    </source>
</evidence>
<comment type="subcellular location">
    <subcellularLocation>
        <location evidence="1">Membrane</location>
        <topology evidence="1">Multi-pass membrane protein</topology>
    </subcellularLocation>
</comment>
<dbReference type="InterPro" id="IPR036291">
    <property type="entry name" value="NAD(P)-bd_dom_sf"/>
</dbReference>
<dbReference type="Pfam" id="PF03015">
    <property type="entry name" value="Sterile"/>
    <property type="match status" value="1"/>
</dbReference>
<evidence type="ECO:0000313" key="13">
    <source>
        <dbReference type="EMBL" id="KAG6454596.1"/>
    </source>
</evidence>
<feature type="transmembrane region" description="Helical" evidence="10">
    <location>
        <begin position="484"/>
        <end position="506"/>
    </location>
</feature>
<evidence type="ECO:0000259" key="12">
    <source>
        <dbReference type="Pfam" id="PF07993"/>
    </source>
</evidence>
<evidence type="ECO:0000256" key="10">
    <source>
        <dbReference type="RuleBase" id="RU363097"/>
    </source>
</evidence>
<comment type="catalytic activity">
    <reaction evidence="9 10">
        <text>a long-chain fatty acyl-CoA + 2 NADPH + 2 H(+) = a long-chain primary fatty alcohol + 2 NADP(+) + CoA</text>
        <dbReference type="Rhea" id="RHEA:52716"/>
        <dbReference type="ChEBI" id="CHEBI:15378"/>
        <dbReference type="ChEBI" id="CHEBI:57287"/>
        <dbReference type="ChEBI" id="CHEBI:57783"/>
        <dbReference type="ChEBI" id="CHEBI:58349"/>
        <dbReference type="ChEBI" id="CHEBI:77396"/>
        <dbReference type="ChEBI" id="CHEBI:83139"/>
        <dbReference type="EC" id="1.2.1.84"/>
    </reaction>
</comment>
<reference evidence="13" key="2">
    <citation type="submission" date="2020-12" db="EMBL/GenBank/DDBJ databases">
        <authorList>
            <person name="Kanost M."/>
        </authorList>
    </citation>
    <scope>NUCLEOTIDE SEQUENCE</scope>
</reference>
<dbReference type="Proteomes" id="UP000791440">
    <property type="component" value="Unassembled WGS sequence"/>
</dbReference>
<dbReference type="CDD" id="cd05236">
    <property type="entry name" value="FAR-N_SDR_e"/>
    <property type="match status" value="1"/>
</dbReference>
<evidence type="ECO:0000256" key="7">
    <source>
        <dbReference type="ARBA" id="ARBA00023098"/>
    </source>
</evidence>
<sequence length="507" mass="58430">MGFLEDRDLTHIPGIPEFYKGKSIFITGGTGFLGKVLIEKLLYSCTNLNKLYLLLRKKKGMTTEERLKKLYSITCFDRLRKERPGVFESKVVALSGDVEEDGLGLSPADRNTLVNNVNIVFHSAASVKFDDHLAYAVKLNLIGTLQMINLAKEMKHICAFIHISTTYSNSNKNPVEEVLYPPHADWRDLIEVCQNIDHHTIEIMTPKYLGDIPNTYTFTKQLAEHVVDEAREVLPAVIVRPSIVISSVSDPSPGWIDNFNGPVGLYVGFGKGILKSVYSKKDLISDYIPVDICVKNLITVAWIRGTKEFEPTDPVQIYNCCSIDEVKLTLEEVVSKGIDILETYPLSGMIWNYGMTITTCWPLHYTLVIFKHLVPAIMIDCLLRLLGKKPLLFKIQRRIYRSNLALMYFCTRNWIFENKNSVTLNSCIKEKDKENFDYNLSNINVDQYYVDSIRGGKRFLLKEKDENIMNDRLHSKRMWWLDKILTSLFYCYLAWSLFNYVCKYYYQ</sequence>
<dbReference type="SUPFAM" id="SSF51735">
    <property type="entry name" value="NAD(P)-binding Rossmann-fold domains"/>
    <property type="match status" value="1"/>
</dbReference>
<dbReference type="GO" id="GO:0035336">
    <property type="term" value="P:long-chain fatty-acyl-CoA metabolic process"/>
    <property type="evidence" value="ECO:0007669"/>
    <property type="project" value="TreeGrafter"/>
</dbReference>
<evidence type="ECO:0000256" key="4">
    <source>
        <dbReference type="ARBA" id="ARBA00022692"/>
    </source>
</evidence>
<evidence type="ECO:0000313" key="14">
    <source>
        <dbReference type="Proteomes" id="UP000791440"/>
    </source>
</evidence>
<evidence type="ECO:0000256" key="9">
    <source>
        <dbReference type="ARBA" id="ARBA00052530"/>
    </source>
</evidence>
<dbReference type="Pfam" id="PF07993">
    <property type="entry name" value="NAD_binding_4"/>
    <property type="match status" value="1"/>
</dbReference>
<dbReference type="InterPro" id="IPR033640">
    <property type="entry name" value="FAR_C"/>
</dbReference>
<proteinExistence type="inferred from homology"/>
<accession>A0A922CQJ2</accession>
<dbReference type="AlphaFoldDB" id="A0A922CQJ2"/>